<dbReference type="KEGG" id="lbc:LACBIDRAFT_311605"/>
<proteinExistence type="predicted"/>
<feature type="compositionally biased region" description="Polar residues" evidence="1">
    <location>
        <begin position="99"/>
        <end position="112"/>
    </location>
</feature>
<dbReference type="OrthoDB" id="3270241at2759"/>
<evidence type="ECO:0000256" key="1">
    <source>
        <dbReference type="SAM" id="MobiDB-lite"/>
    </source>
</evidence>
<dbReference type="Gene3D" id="3.30.160.60">
    <property type="entry name" value="Classic Zinc Finger"/>
    <property type="match status" value="1"/>
</dbReference>
<dbReference type="RefSeq" id="XP_001876580.1">
    <property type="nucleotide sequence ID" value="XM_001876545.1"/>
</dbReference>
<sequence length="118" mass="13024">MQRERDSDVASSCRQAPMSLAASSSSSLPQLSPFHLNSCRWSWCSSTFPSSQDLIHHILNQHIRNAVPVKRADLPMLQRAEEGVGDSLSLSGMMTGVLSNPDQYASNSSNDRMYQDLP</sequence>
<dbReference type="Proteomes" id="UP000001194">
    <property type="component" value="Unassembled WGS sequence"/>
</dbReference>
<feature type="region of interest" description="Disordered" evidence="1">
    <location>
        <begin position="99"/>
        <end position="118"/>
    </location>
</feature>
<organism evidence="4">
    <name type="scientific">Laccaria bicolor (strain S238N-H82 / ATCC MYA-4686)</name>
    <name type="common">Bicoloured deceiver</name>
    <name type="synonym">Laccaria laccata var. bicolor</name>
    <dbReference type="NCBI Taxonomy" id="486041"/>
    <lineage>
        <taxon>Eukaryota</taxon>
        <taxon>Fungi</taxon>
        <taxon>Dikarya</taxon>
        <taxon>Basidiomycota</taxon>
        <taxon>Agaricomycotina</taxon>
        <taxon>Agaricomycetes</taxon>
        <taxon>Agaricomycetidae</taxon>
        <taxon>Agaricales</taxon>
        <taxon>Agaricineae</taxon>
        <taxon>Hydnangiaceae</taxon>
        <taxon>Laccaria</taxon>
    </lineage>
</organism>
<dbReference type="InParanoid" id="B0CXT5"/>
<feature type="domain" description="C2H2-type" evidence="2">
    <location>
        <begin position="39"/>
        <end position="62"/>
    </location>
</feature>
<evidence type="ECO:0000313" key="3">
    <source>
        <dbReference type="EMBL" id="EDR12316.1"/>
    </source>
</evidence>
<dbReference type="AlphaFoldDB" id="B0CXT5"/>
<dbReference type="SUPFAM" id="SSF57667">
    <property type="entry name" value="beta-beta-alpha zinc fingers"/>
    <property type="match status" value="1"/>
</dbReference>
<accession>B0CXT5</accession>
<dbReference type="Pfam" id="PF21816">
    <property type="entry name" value="Zap1_zf1"/>
    <property type="match status" value="1"/>
</dbReference>
<keyword evidence="4" id="KW-1185">Reference proteome</keyword>
<dbReference type="InterPro" id="IPR048420">
    <property type="entry name" value="Zap1-like_Znf1"/>
</dbReference>
<dbReference type="PROSITE" id="PS00028">
    <property type="entry name" value="ZINC_FINGER_C2H2_1"/>
    <property type="match status" value="1"/>
</dbReference>
<dbReference type="GO" id="GO:0008270">
    <property type="term" value="F:zinc ion binding"/>
    <property type="evidence" value="ECO:0007669"/>
    <property type="project" value="InterPro"/>
</dbReference>
<evidence type="ECO:0000259" key="2">
    <source>
        <dbReference type="PROSITE" id="PS00028"/>
    </source>
</evidence>
<name>B0CXT5_LACBS</name>
<gene>
    <name evidence="3" type="ORF">LACBIDRAFT_311605</name>
</gene>
<evidence type="ECO:0000313" key="4">
    <source>
        <dbReference type="Proteomes" id="UP000001194"/>
    </source>
</evidence>
<protein>
    <submittedName>
        <fullName evidence="3">Predicted protein</fullName>
    </submittedName>
</protein>
<reference evidence="3 4" key="1">
    <citation type="journal article" date="2008" name="Nature">
        <title>The genome of Laccaria bicolor provides insights into mycorrhizal symbiosis.</title>
        <authorList>
            <person name="Martin F."/>
            <person name="Aerts A."/>
            <person name="Ahren D."/>
            <person name="Brun A."/>
            <person name="Danchin E.G.J."/>
            <person name="Duchaussoy F."/>
            <person name="Gibon J."/>
            <person name="Kohler A."/>
            <person name="Lindquist E."/>
            <person name="Pereda V."/>
            <person name="Salamov A."/>
            <person name="Shapiro H.J."/>
            <person name="Wuyts J."/>
            <person name="Blaudez D."/>
            <person name="Buee M."/>
            <person name="Brokstein P."/>
            <person name="Canbaeck B."/>
            <person name="Cohen D."/>
            <person name="Courty P.E."/>
            <person name="Coutinho P.M."/>
            <person name="Delaruelle C."/>
            <person name="Detter J.C."/>
            <person name="Deveau A."/>
            <person name="DiFazio S."/>
            <person name="Duplessis S."/>
            <person name="Fraissinet-Tachet L."/>
            <person name="Lucic E."/>
            <person name="Frey-Klett P."/>
            <person name="Fourrey C."/>
            <person name="Feussner I."/>
            <person name="Gay G."/>
            <person name="Grimwood J."/>
            <person name="Hoegger P.J."/>
            <person name="Jain P."/>
            <person name="Kilaru S."/>
            <person name="Labbe J."/>
            <person name="Lin Y.C."/>
            <person name="Legue V."/>
            <person name="Le Tacon F."/>
            <person name="Marmeisse R."/>
            <person name="Melayah D."/>
            <person name="Montanini B."/>
            <person name="Muratet M."/>
            <person name="Nehls U."/>
            <person name="Niculita-Hirzel H."/>
            <person name="Oudot-Le Secq M.P."/>
            <person name="Peter M."/>
            <person name="Quesneville H."/>
            <person name="Rajashekar B."/>
            <person name="Reich M."/>
            <person name="Rouhier N."/>
            <person name="Schmutz J."/>
            <person name="Yin T."/>
            <person name="Chalot M."/>
            <person name="Henrissat B."/>
            <person name="Kuees U."/>
            <person name="Lucas S."/>
            <person name="Van de Peer Y."/>
            <person name="Podila G.K."/>
            <person name="Polle A."/>
            <person name="Pukkila P.J."/>
            <person name="Richardson P.M."/>
            <person name="Rouze P."/>
            <person name="Sanders I.R."/>
            <person name="Stajich J.E."/>
            <person name="Tunlid A."/>
            <person name="Tuskan G."/>
            <person name="Grigoriev I.V."/>
        </authorList>
    </citation>
    <scope>NUCLEOTIDE SEQUENCE [LARGE SCALE GENOMIC DNA]</scope>
    <source>
        <strain evidence="4">S238N-H82 / ATCC MYA-4686</strain>
    </source>
</reference>
<dbReference type="EMBL" id="DS547094">
    <property type="protein sequence ID" value="EDR12316.1"/>
    <property type="molecule type" value="Genomic_DNA"/>
</dbReference>
<dbReference type="InterPro" id="IPR036236">
    <property type="entry name" value="Znf_C2H2_sf"/>
</dbReference>
<dbReference type="GeneID" id="6072850"/>
<dbReference type="InterPro" id="IPR013087">
    <property type="entry name" value="Znf_C2H2_type"/>
</dbReference>
<dbReference type="HOGENOM" id="CLU_2073562_0_0_1"/>